<dbReference type="Proteomes" id="UP000092993">
    <property type="component" value="Unassembled WGS sequence"/>
</dbReference>
<sequence>MESHLFIIRKSSSTILVLGVIHRGISLPRNIGANPDDIPTYIGLQHYPPQPASEGDHPDEFEVNGCVSWELALDSVLRNEELDARIHAHFRASISYFDSA</sequence>
<evidence type="ECO:0000313" key="2">
    <source>
        <dbReference type="Proteomes" id="UP000092993"/>
    </source>
</evidence>
<dbReference type="AlphaFoldDB" id="A0A1C7LQ89"/>
<dbReference type="EMBL" id="LUGG01000027">
    <property type="protein sequence ID" value="OBZ66810.1"/>
    <property type="molecule type" value="Genomic_DNA"/>
</dbReference>
<gene>
    <name evidence="1" type="ORF">A0H81_13084</name>
</gene>
<keyword evidence="2" id="KW-1185">Reference proteome</keyword>
<accession>A0A1C7LQ89</accession>
<proteinExistence type="predicted"/>
<name>A0A1C7LQ89_GRIFR</name>
<evidence type="ECO:0000313" key="1">
    <source>
        <dbReference type="EMBL" id="OBZ66810.1"/>
    </source>
</evidence>
<protein>
    <submittedName>
        <fullName evidence="1">Uncharacterized protein</fullName>
    </submittedName>
</protein>
<organism evidence="1 2">
    <name type="scientific">Grifola frondosa</name>
    <name type="common">Maitake</name>
    <name type="synonym">Polyporus frondosus</name>
    <dbReference type="NCBI Taxonomy" id="5627"/>
    <lineage>
        <taxon>Eukaryota</taxon>
        <taxon>Fungi</taxon>
        <taxon>Dikarya</taxon>
        <taxon>Basidiomycota</taxon>
        <taxon>Agaricomycotina</taxon>
        <taxon>Agaricomycetes</taxon>
        <taxon>Polyporales</taxon>
        <taxon>Grifolaceae</taxon>
        <taxon>Grifola</taxon>
    </lineage>
</organism>
<reference evidence="1 2" key="1">
    <citation type="submission" date="2016-03" db="EMBL/GenBank/DDBJ databases">
        <title>Whole genome sequencing of Grifola frondosa 9006-11.</title>
        <authorList>
            <person name="Min B."/>
            <person name="Park H."/>
            <person name="Kim J.-G."/>
            <person name="Cho H."/>
            <person name="Oh Y.-L."/>
            <person name="Kong W.-S."/>
            <person name="Choi I.-G."/>
        </authorList>
    </citation>
    <scope>NUCLEOTIDE SEQUENCE [LARGE SCALE GENOMIC DNA]</scope>
    <source>
        <strain evidence="1 2">9006-11</strain>
    </source>
</reference>
<comment type="caution">
    <text evidence="1">The sequence shown here is derived from an EMBL/GenBank/DDBJ whole genome shotgun (WGS) entry which is preliminary data.</text>
</comment>